<keyword evidence="7" id="KW-1185">Reference proteome</keyword>
<dbReference type="EMBL" id="CP128400">
    <property type="protein sequence ID" value="WJW68011.1"/>
    <property type="molecule type" value="Genomic_DNA"/>
</dbReference>
<reference evidence="5" key="2">
    <citation type="journal article" date="2024" name="Nature">
        <title>Anoxygenic phototroph of the Chloroflexota uses a type I reaction centre.</title>
        <authorList>
            <person name="Tsuji J.M."/>
            <person name="Shaw N.A."/>
            <person name="Nagashima S."/>
            <person name="Venkiteswaran J.J."/>
            <person name="Schiff S.L."/>
            <person name="Watanabe T."/>
            <person name="Fukui M."/>
            <person name="Hanada S."/>
            <person name="Tank M."/>
            <person name="Neufeld J.D."/>
        </authorList>
    </citation>
    <scope>NUCLEOTIDE SEQUENCE</scope>
    <source>
        <strain evidence="5">L227-S17</strain>
    </source>
</reference>
<dbReference type="SUPFAM" id="SSF52172">
    <property type="entry name" value="CheY-like"/>
    <property type="match status" value="1"/>
</dbReference>
<organism evidence="4 6">
    <name type="scientific">Candidatus Chlorohelix allophototropha</name>
    <dbReference type="NCBI Taxonomy" id="3003348"/>
    <lineage>
        <taxon>Bacteria</taxon>
        <taxon>Bacillati</taxon>
        <taxon>Chloroflexota</taxon>
        <taxon>Chloroflexia</taxon>
        <taxon>Candidatus Chloroheliales</taxon>
        <taxon>Candidatus Chloroheliaceae</taxon>
        <taxon>Candidatus Chlorohelix</taxon>
    </lineage>
</organism>
<dbReference type="RefSeq" id="WP_341469915.1">
    <property type="nucleotide sequence ID" value="NZ_CP128400.1"/>
</dbReference>
<sequence>MEKKVLVIEDSLTQAIVLKRELEKQGYIVVLAYDGMKGLEAVASFHPDVIVLDLNIPRMDGIEVCKRLKHQSQVEWIRTIPVLMFSAQTRLSTMNEAYKAGADHFVTKDREGAGFLNQLLEATFRRIERRRATSKLSLKAYM</sequence>
<dbReference type="PROSITE" id="PS50110">
    <property type="entry name" value="RESPONSE_REGULATORY"/>
    <property type="match status" value="1"/>
</dbReference>
<evidence type="ECO:0000313" key="7">
    <source>
        <dbReference type="Proteomes" id="UP001431572"/>
    </source>
</evidence>
<gene>
    <name evidence="4" type="ORF">HXX08_19620</name>
    <name evidence="5" type="ORF">OZ401_003606</name>
</gene>
<feature type="modified residue" description="4-aspartylphosphate" evidence="2">
    <location>
        <position position="53"/>
    </location>
</feature>
<keyword evidence="1 2" id="KW-0597">Phosphoprotein</keyword>
<evidence type="ECO:0000256" key="2">
    <source>
        <dbReference type="PROSITE-ProRule" id="PRU00169"/>
    </source>
</evidence>
<dbReference type="PANTHER" id="PTHR44591:SF3">
    <property type="entry name" value="RESPONSE REGULATORY DOMAIN-CONTAINING PROTEIN"/>
    <property type="match status" value="1"/>
</dbReference>
<dbReference type="Pfam" id="PF00072">
    <property type="entry name" value="Response_reg"/>
    <property type="match status" value="1"/>
</dbReference>
<evidence type="ECO:0000313" key="4">
    <source>
        <dbReference type="EMBL" id="NWJ48070.1"/>
    </source>
</evidence>
<dbReference type="SMART" id="SM00448">
    <property type="entry name" value="REC"/>
    <property type="match status" value="1"/>
</dbReference>
<proteinExistence type="predicted"/>
<dbReference type="InterPro" id="IPR011006">
    <property type="entry name" value="CheY-like_superfamily"/>
</dbReference>
<feature type="domain" description="Response regulatory" evidence="3">
    <location>
        <begin position="4"/>
        <end position="123"/>
    </location>
</feature>
<evidence type="ECO:0000256" key="1">
    <source>
        <dbReference type="ARBA" id="ARBA00022553"/>
    </source>
</evidence>
<evidence type="ECO:0000313" key="5">
    <source>
        <dbReference type="EMBL" id="WJW68011.1"/>
    </source>
</evidence>
<dbReference type="Proteomes" id="UP001431572">
    <property type="component" value="Chromosome 2"/>
</dbReference>
<dbReference type="PANTHER" id="PTHR44591">
    <property type="entry name" value="STRESS RESPONSE REGULATOR PROTEIN 1"/>
    <property type="match status" value="1"/>
</dbReference>
<dbReference type="CDD" id="cd17574">
    <property type="entry name" value="REC_OmpR"/>
    <property type="match status" value="1"/>
</dbReference>
<evidence type="ECO:0000259" key="3">
    <source>
        <dbReference type="PROSITE" id="PS50110"/>
    </source>
</evidence>
<evidence type="ECO:0000313" key="6">
    <source>
        <dbReference type="Proteomes" id="UP000521676"/>
    </source>
</evidence>
<dbReference type="AlphaFoldDB" id="A0A8T7M7E8"/>
<dbReference type="Gene3D" id="3.40.50.2300">
    <property type="match status" value="1"/>
</dbReference>
<dbReference type="InterPro" id="IPR050595">
    <property type="entry name" value="Bact_response_regulator"/>
</dbReference>
<accession>A0A8T7M7E8</accession>
<protein>
    <submittedName>
        <fullName evidence="4">Response regulator</fullName>
    </submittedName>
</protein>
<dbReference type="EMBL" id="JACATZ010000003">
    <property type="protein sequence ID" value="NWJ48070.1"/>
    <property type="molecule type" value="Genomic_DNA"/>
</dbReference>
<reference evidence="4 6" key="1">
    <citation type="submission" date="2020-06" db="EMBL/GenBank/DDBJ databases">
        <title>Anoxygenic phototrophic Chloroflexota member uses a Type I reaction center.</title>
        <authorList>
            <person name="Tsuji J.M."/>
            <person name="Shaw N.A."/>
            <person name="Nagashima S."/>
            <person name="Venkiteswaran J."/>
            <person name="Schiff S.L."/>
            <person name="Hanada S."/>
            <person name="Tank M."/>
            <person name="Neufeld J.D."/>
        </authorList>
    </citation>
    <scope>NUCLEOTIDE SEQUENCE [LARGE SCALE GENOMIC DNA]</scope>
    <source>
        <strain evidence="4">L227-S17</strain>
    </source>
</reference>
<dbReference type="InterPro" id="IPR001789">
    <property type="entry name" value="Sig_transdc_resp-reg_receiver"/>
</dbReference>
<dbReference type="GO" id="GO:0000160">
    <property type="term" value="P:phosphorelay signal transduction system"/>
    <property type="evidence" value="ECO:0007669"/>
    <property type="project" value="InterPro"/>
</dbReference>
<name>A0A8T7M7E8_9CHLR</name>
<dbReference type="Proteomes" id="UP000521676">
    <property type="component" value="Unassembled WGS sequence"/>
</dbReference>